<dbReference type="InterPro" id="IPR052211">
    <property type="entry name" value="Cpx_auxiliary_protein"/>
</dbReference>
<evidence type="ECO:0000256" key="2">
    <source>
        <dbReference type="ARBA" id="ARBA00008441"/>
    </source>
</evidence>
<feature type="chain" id="PRO_5045694314" evidence="5">
    <location>
        <begin position="24"/>
        <end position="162"/>
    </location>
</feature>
<dbReference type="PANTHER" id="PTHR38102">
    <property type="entry name" value="PERIPLASMIC CHAPERONE SPY"/>
    <property type="match status" value="1"/>
</dbReference>
<comment type="caution">
    <text evidence="6">The sequence shown here is derived from an EMBL/GenBank/DDBJ whole genome shotgun (WGS) entry which is preliminary data.</text>
</comment>
<gene>
    <name evidence="6" type="ORF">ACFSVN_05865</name>
</gene>
<evidence type="ECO:0000313" key="7">
    <source>
        <dbReference type="Proteomes" id="UP001597460"/>
    </source>
</evidence>
<dbReference type="Gene3D" id="1.20.120.1490">
    <property type="match status" value="1"/>
</dbReference>
<protein>
    <submittedName>
        <fullName evidence="6">Spy/CpxP family protein refolding chaperone</fullName>
    </submittedName>
</protein>
<keyword evidence="7" id="KW-1185">Reference proteome</keyword>
<name>A0ABW5JK09_9BACT</name>
<dbReference type="PIRSF" id="PIRSF034445">
    <property type="entry name" value="CpxP_Spy"/>
    <property type="match status" value="1"/>
</dbReference>
<dbReference type="Pfam" id="PF07813">
    <property type="entry name" value="LTXXQ"/>
    <property type="match status" value="1"/>
</dbReference>
<accession>A0ABW5JK09</accession>
<evidence type="ECO:0000256" key="4">
    <source>
        <dbReference type="ARBA" id="ARBA00022764"/>
    </source>
</evidence>
<dbReference type="EMBL" id="JBHULI010000022">
    <property type="protein sequence ID" value="MFD2531964.1"/>
    <property type="molecule type" value="Genomic_DNA"/>
</dbReference>
<dbReference type="PANTHER" id="PTHR38102:SF1">
    <property type="entry name" value="PERIPLASMIC CHAPERONE SPY"/>
    <property type="match status" value="1"/>
</dbReference>
<dbReference type="InterPro" id="IPR012899">
    <property type="entry name" value="LTXXQ"/>
</dbReference>
<evidence type="ECO:0000256" key="5">
    <source>
        <dbReference type="SAM" id="SignalP"/>
    </source>
</evidence>
<feature type="signal peptide" evidence="5">
    <location>
        <begin position="1"/>
        <end position="23"/>
    </location>
</feature>
<dbReference type="Proteomes" id="UP001597460">
    <property type="component" value="Unassembled WGS sequence"/>
</dbReference>
<organism evidence="6 7">
    <name type="scientific">Gracilimonas halophila</name>
    <dbReference type="NCBI Taxonomy" id="1834464"/>
    <lineage>
        <taxon>Bacteria</taxon>
        <taxon>Pseudomonadati</taxon>
        <taxon>Balneolota</taxon>
        <taxon>Balneolia</taxon>
        <taxon>Balneolales</taxon>
        <taxon>Balneolaceae</taxon>
        <taxon>Gracilimonas</taxon>
    </lineage>
</organism>
<comment type="subcellular location">
    <subcellularLocation>
        <location evidence="1">Periplasm</location>
    </subcellularLocation>
</comment>
<sequence length="162" mass="18919">MKNNIKVSVLSALLIVLTFDVSAQQRNKMQGQVKANCQEQMLNRTDRQGQNQQRMMSRLNLTSEQKAQVEEIHLNGQKGMIILRNKMQEKNALLRSLRMSEEYDETAVNVLIEEIGELRTAMMVMRTAHMQQVRELLTPEQRIKFDAHQQNSMKRQSRFGMK</sequence>
<evidence type="ECO:0000256" key="3">
    <source>
        <dbReference type="ARBA" id="ARBA00022729"/>
    </source>
</evidence>
<evidence type="ECO:0000256" key="1">
    <source>
        <dbReference type="ARBA" id="ARBA00004418"/>
    </source>
</evidence>
<comment type="similarity">
    <text evidence="2">Belongs to the CpxP/Spy family.</text>
</comment>
<dbReference type="CDD" id="cd09916">
    <property type="entry name" value="CpxP_like"/>
    <property type="match status" value="1"/>
</dbReference>
<evidence type="ECO:0000313" key="6">
    <source>
        <dbReference type="EMBL" id="MFD2531964.1"/>
    </source>
</evidence>
<keyword evidence="3 5" id="KW-0732">Signal</keyword>
<dbReference type="RefSeq" id="WP_390299957.1">
    <property type="nucleotide sequence ID" value="NZ_JBHULI010000022.1"/>
</dbReference>
<reference evidence="7" key="1">
    <citation type="journal article" date="2019" name="Int. J. Syst. Evol. Microbiol.">
        <title>The Global Catalogue of Microorganisms (GCM) 10K type strain sequencing project: providing services to taxonomists for standard genome sequencing and annotation.</title>
        <authorList>
            <consortium name="The Broad Institute Genomics Platform"/>
            <consortium name="The Broad Institute Genome Sequencing Center for Infectious Disease"/>
            <person name="Wu L."/>
            <person name="Ma J."/>
        </authorList>
    </citation>
    <scope>NUCLEOTIDE SEQUENCE [LARGE SCALE GENOMIC DNA]</scope>
    <source>
        <strain evidence="7">KCTC 52042</strain>
    </source>
</reference>
<keyword evidence="4" id="KW-0574">Periplasm</keyword>
<proteinExistence type="inferred from homology"/>